<dbReference type="Proteomes" id="UP000243255">
    <property type="component" value="Unassembled WGS sequence"/>
</dbReference>
<organism evidence="2 3">
    <name type="scientific">Asaccharospora irregularis DSM 2635</name>
    <dbReference type="NCBI Taxonomy" id="1121321"/>
    <lineage>
        <taxon>Bacteria</taxon>
        <taxon>Bacillati</taxon>
        <taxon>Bacillota</taxon>
        <taxon>Clostridia</taxon>
        <taxon>Peptostreptococcales</taxon>
        <taxon>Peptostreptococcaceae</taxon>
        <taxon>Asaccharospora</taxon>
    </lineage>
</organism>
<evidence type="ECO:0000313" key="3">
    <source>
        <dbReference type="Proteomes" id="UP000243255"/>
    </source>
</evidence>
<evidence type="ECO:0000256" key="1">
    <source>
        <dbReference type="SAM" id="Coils"/>
    </source>
</evidence>
<sequence>MAGRKKRFTTEMLENIVDTYFDRNTVFGQVTATDIANFAVNELGYEDIRYFHFTRNKEIKELIEQTNNINQSGDTSNINTLIEFNSDKFLETYKKDEKTQKVVLRRFADRHSELNQQVLEMKHKENQYKLEIEKLKDENKKLKEKSKDISEKNKQLSKINARLNKFKVLDEQIKMREYLKSNNLLNGIDEENLMIILQKCDFGLSNEIVDEVFDDIDYDATENNTSNVNDTNKNKIVSFNDRKIKEDKKIQNAIDEFDDLL</sequence>
<dbReference type="AlphaFoldDB" id="A0A1M5PJD1"/>
<dbReference type="OrthoDB" id="10020283at2"/>
<accession>A0A1M5PJD1</accession>
<gene>
    <name evidence="2" type="ORF">SAMN04488530_11445</name>
</gene>
<name>A0A1M5PJD1_9FIRM</name>
<proteinExistence type="predicted"/>
<dbReference type="EMBL" id="FQWX01000014">
    <property type="protein sequence ID" value="SHH01333.1"/>
    <property type="molecule type" value="Genomic_DNA"/>
</dbReference>
<evidence type="ECO:0000313" key="2">
    <source>
        <dbReference type="EMBL" id="SHH01333.1"/>
    </source>
</evidence>
<keyword evidence="3" id="KW-1185">Reference proteome</keyword>
<dbReference type="STRING" id="1121321.SAMN04488530_11445"/>
<keyword evidence="1" id="KW-0175">Coiled coil</keyword>
<protein>
    <submittedName>
        <fullName evidence="2">Uncharacterized protein</fullName>
    </submittedName>
</protein>
<feature type="coiled-coil region" evidence="1">
    <location>
        <begin position="118"/>
        <end position="162"/>
    </location>
</feature>
<dbReference type="RefSeq" id="WP_073126049.1">
    <property type="nucleotide sequence ID" value="NZ_BAABCH010000020.1"/>
</dbReference>
<reference evidence="3" key="1">
    <citation type="submission" date="2016-11" db="EMBL/GenBank/DDBJ databases">
        <authorList>
            <person name="Varghese N."/>
            <person name="Submissions S."/>
        </authorList>
    </citation>
    <scope>NUCLEOTIDE SEQUENCE [LARGE SCALE GENOMIC DNA]</scope>
    <source>
        <strain evidence="3">DSM 2635</strain>
    </source>
</reference>